<dbReference type="Proteomes" id="UP000887561">
    <property type="component" value="Unplaced"/>
</dbReference>
<dbReference type="InterPro" id="IPR006954">
    <property type="entry name" value="Mlt-10-like"/>
</dbReference>
<organism evidence="2 3">
    <name type="scientific">Meloidogyne javanica</name>
    <name type="common">Root-knot nematode worm</name>
    <dbReference type="NCBI Taxonomy" id="6303"/>
    <lineage>
        <taxon>Eukaryota</taxon>
        <taxon>Metazoa</taxon>
        <taxon>Ecdysozoa</taxon>
        <taxon>Nematoda</taxon>
        <taxon>Chromadorea</taxon>
        <taxon>Rhabditida</taxon>
        <taxon>Tylenchina</taxon>
        <taxon>Tylenchomorpha</taxon>
        <taxon>Tylenchoidea</taxon>
        <taxon>Meloidogynidae</taxon>
        <taxon>Meloidogyninae</taxon>
        <taxon>Meloidogyne</taxon>
        <taxon>Meloidogyne incognita group</taxon>
    </lineage>
</organism>
<protein>
    <submittedName>
        <fullName evidence="3">Uncharacterized protein</fullName>
    </submittedName>
</protein>
<evidence type="ECO:0000256" key="1">
    <source>
        <dbReference type="SAM" id="MobiDB-lite"/>
    </source>
</evidence>
<dbReference type="PANTHER" id="PTHR21523">
    <property type="match status" value="1"/>
</dbReference>
<keyword evidence="2" id="KW-1185">Reference proteome</keyword>
<feature type="region of interest" description="Disordered" evidence="1">
    <location>
        <begin position="489"/>
        <end position="521"/>
    </location>
</feature>
<dbReference type="Pfam" id="PF04870">
    <property type="entry name" value="Moulting_cycle"/>
    <property type="match status" value="1"/>
</dbReference>
<proteinExistence type="predicted"/>
<dbReference type="PANTHER" id="PTHR21523:SF44">
    <property type="entry name" value="MLT-TEN (MLT-10) RELATED"/>
    <property type="match status" value="1"/>
</dbReference>
<reference evidence="3" key="1">
    <citation type="submission" date="2022-11" db="UniProtKB">
        <authorList>
            <consortium name="WormBaseParasite"/>
        </authorList>
    </citation>
    <scope>IDENTIFICATION</scope>
</reference>
<dbReference type="AlphaFoldDB" id="A0A915N9M4"/>
<sequence length="710" mass="80687">MYEFLVHLKRENDKKRKSPGARAYNMRMYDLVLGKDEPSMSQVEQESPQGLLKMGITLLNKLTQNGSNKSDTTNFKFMSPRFAPLMPDGANKKSLFSPTIFALYENEENEEINGDKEGNLLKTADSLPKVLRASGLKSGDRQALLQMLMQLSGSIGHVKEAIELLKSLNFFEIEPDFREANKKIINAYKNVERSFDTEQKYDIDSRGWTFLDQRQFDQLCKEQHADFPEELRKETERFSQLDRIGREQALWKRIERIARNIPDEYADKLDERRRRKIEKLYRGKFRFKRQAGVEVGQAVILAPFMFTPTMGLSVLGPLILSPSIFAPQILAPSVLSPFVLSPGAPMPFILSPFVLGPFILSPMALTPFILTPYVLSPNILNPYALSPLILSPNVLSPDILSPQVLGGGILSPTVGSPENIAPFKPETLSTPLKSQMNCLQLFPRLWSSSKRQAVNVNQLTPNPKLTPVLQLSPNKINIQIPNSTPILKQNEGTSTSTSCSNSQLVTTRSIKQEEPTFEPKTPIPKKRAIQVVKQLLYEDRPAFYLVIFEQRFPNKVVTSQQWIQKGKARPYIVKLIGEFEQKLSNDKKLAEDLTEHYLLPKYESLLSQFDSVNDQQLPKGGEGIIINKNIRVVEAIKVISKLDRGNSGQPNSYLLEWPKNSTRGNKNAIERFERSLKRGFKKATESVQFEVECITNRHRKAKEIEYMTEK</sequence>
<evidence type="ECO:0000313" key="2">
    <source>
        <dbReference type="Proteomes" id="UP000887561"/>
    </source>
</evidence>
<dbReference type="WBParaSite" id="scaffold8210_cov209.g12855">
    <property type="protein sequence ID" value="scaffold8210_cov209.g12855"/>
    <property type="gene ID" value="scaffold8210_cov209.g12855"/>
</dbReference>
<feature type="compositionally biased region" description="Polar residues" evidence="1">
    <location>
        <begin position="489"/>
        <end position="509"/>
    </location>
</feature>
<accession>A0A915N9M4</accession>
<evidence type="ECO:0000313" key="3">
    <source>
        <dbReference type="WBParaSite" id="scaffold8210_cov209.g12855"/>
    </source>
</evidence>
<name>A0A915N9M4_MELJA</name>